<evidence type="ECO:0000313" key="4">
    <source>
        <dbReference type="Proteomes" id="UP001317191"/>
    </source>
</evidence>
<dbReference type="SMART" id="SM00935">
    <property type="entry name" value="OmpH"/>
    <property type="match status" value="1"/>
</dbReference>
<dbReference type="Gene3D" id="3.30.910.20">
    <property type="entry name" value="Skp domain"/>
    <property type="match status" value="1"/>
</dbReference>
<dbReference type="SUPFAM" id="SSF111384">
    <property type="entry name" value="OmpH-like"/>
    <property type="match status" value="1"/>
</dbReference>
<dbReference type="EMBL" id="JAMLJM010000010">
    <property type="protein sequence ID" value="MCL9809963.1"/>
    <property type="molecule type" value="Genomic_DNA"/>
</dbReference>
<protein>
    <submittedName>
        <fullName evidence="3">OmpH family outer membrane protein</fullName>
    </submittedName>
</protein>
<dbReference type="Pfam" id="PF03938">
    <property type="entry name" value="OmpH"/>
    <property type="match status" value="1"/>
</dbReference>
<dbReference type="PANTHER" id="PTHR35089">
    <property type="entry name" value="CHAPERONE PROTEIN SKP"/>
    <property type="match status" value="1"/>
</dbReference>
<gene>
    <name evidence="3" type="ORF">NAT50_11405</name>
</gene>
<evidence type="ECO:0000256" key="2">
    <source>
        <dbReference type="ARBA" id="ARBA00022729"/>
    </source>
</evidence>
<proteinExistence type="inferred from homology"/>
<evidence type="ECO:0000313" key="3">
    <source>
        <dbReference type="EMBL" id="MCL9809963.1"/>
    </source>
</evidence>
<keyword evidence="2" id="KW-0732">Signal</keyword>
<dbReference type="Proteomes" id="UP001317191">
    <property type="component" value="Unassembled WGS sequence"/>
</dbReference>
<comment type="similarity">
    <text evidence="1">Belongs to the Skp family.</text>
</comment>
<dbReference type="InterPro" id="IPR005632">
    <property type="entry name" value="Chaperone_Skp"/>
</dbReference>
<organism evidence="3 4">
    <name type="scientific">Flavobacterium luminosum</name>
    <dbReference type="NCBI Taxonomy" id="2949086"/>
    <lineage>
        <taxon>Bacteria</taxon>
        <taxon>Pseudomonadati</taxon>
        <taxon>Bacteroidota</taxon>
        <taxon>Flavobacteriia</taxon>
        <taxon>Flavobacteriales</taxon>
        <taxon>Flavobacteriaceae</taxon>
        <taxon>Flavobacterium</taxon>
    </lineage>
</organism>
<sequence length="192" mass="21836">MKKIVMFAAMAISLIACNKTPEVKEFKTAYIDTQKLMEDYEEAKVLSEKFKTKGEVKGRELEVEARKLKAEESNFKQNAMAKGQAWAQQKYAELQQRAQQLAYAEQAIAQQLQMEGGVERDSVVMKVRDFIKAYGKEKGYDYIYGTGDAATVLYAKDTYDITKDVVKALNEKYAAKNKPAEKKEETKTAEKK</sequence>
<accession>A0ABT0TR37</accession>
<reference evidence="3 4" key="1">
    <citation type="submission" date="2022-05" db="EMBL/GenBank/DDBJ databases">
        <title>Flavobacterium sp., isolated from activated sludge.</title>
        <authorList>
            <person name="Ran Q."/>
        </authorList>
    </citation>
    <scope>NUCLEOTIDE SEQUENCE [LARGE SCALE GENOMIC DNA]</scope>
    <source>
        <strain evidence="3 4">HXWNR70</strain>
    </source>
</reference>
<name>A0ABT0TR37_9FLAO</name>
<dbReference type="InterPro" id="IPR024930">
    <property type="entry name" value="Skp_dom_sf"/>
</dbReference>
<evidence type="ECO:0000256" key="1">
    <source>
        <dbReference type="ARBA" id="ARBA00009091"/>
    </source>
</evidence>
<comment type="caution">
    <text evidence="3">The sequence shown here is derived from an EMBL/GenBank/DDBJ whole genome shotgun (WGS) entry which is preliminary data.</text>
</comment>
<dbReference type="PANTHER" id="PTHR35089:SF1">
    <property type="entry name" value="CHAPERONE PROTEIN SKP"/>
    <property type="match status" value="1"/>
</dbReference>
<dbReference type="RefSeq" id="WP_250593354.1">
    <property type="nucleotide sequence ID" value="NZ_JAMLJM010000010.1"/>
</dbReference>
<dbReference type="PROSITE" id="PS51257">
    <property type="entry name" value="PROKAR_LIPOPROTEIN"/>
    <property type="match status" value="1"/>
</dbReference>
<keyword evidence="4" id="KW-1185">Reference proteome</keyword>